<name>A0A316YH60_9BASI</name>
<sequence>MSSNDGSGSSSGGSLSRLAQLGRQLLPIAPVSTKSSGSGDDEQQEQLGSLSFGPSVQLPVFKPKDLSRLPQDRLLLSLDDPVTLESLEWMAKKYALNQDMFLLSPPGPYARRLAMTFAALLQLPIEVVSLHRDIGEAELLQTRNLEAGGNLSYTDGPVVRAMKQGAILVLEGVERAERNVLPLLNNILENREQDLPDGTSLVPASRLASVQKEEAAAKRSASRFQAVDPRFRVVALGLPTPPYRGNPLDPPFRSRYQARWVEGVVPSTLKPSTTATSEQAVQLKDRLFEWASLLRLHATAARGADALPPASQLPNVPATALSLLDDVVSRFPPAEPLASPPASLNDTGSEEAQAALALAQQKAPRDGALNVPERTRDQIAQREADQLKRAQDQRAKEADNVSPSTVTLLGAGYPMLHTLDDQKSKLAKELLWSTGLNKGVGAGQSPADSGAGMLGYIVTAVERVDDRTAKLTFKQVASGTTVELEAPCGPLPFAPLPATAGRQDDVLVTPRLLSMLTAMLQLHSLGRDICLLPSALAAPSDKGNEDPDVVVARQASSSTSTTIGLFAAVLGYRVENVWLYKDIGGNELLMRRATSADGSTTWEPAPLIKGANDARLVHLAGVDVLGPTLGSLARLMQDREVELWAGLRATLSRSGLDSAKSAFATIDPCFRIVATAAAAKPEWLNEEASTLFGFVQPSPMSPQEERAVIEAHAPGCPKDILDKLLHFAHRYRALSSNTNVGLAKSRRLGTRALVRMARRLAVLPASTDMRSLVARNLLVDFLPRTTRELVSRLLDECGLRLRGSEGAFEFQPKEFLADPRHENGQLVFEDRNMPSQEPVRVPLYDAASKDAEGGSRLIPSIGTGFYNNPTQSALLRDLAVDLHVVGEHILLMGNQGTGKNKVVDRIVELLGRPREYMQLHRDSTVAQVLQLVELKEGRLRFVESPLVRAIRLGRVVVVDEADKCSAAVTAVFKSLAERGELSLPDGSRVRPANVAGDDERDVVVHPDFRLVLLANRPGFPFLGNAFLEVLGEGFSCYAVANPDLESEVRLLLQAAPSVDEGLVRKLDLAFHDLRDAFDAGLVTYPYSLRELLHIVRHMDKYPNESLTDVLLNTLTFDIHRPEAIQLVYQTLKRRGLDVDGLTLAAIRERMEEKKGDKGGPRIEWDPKKLGMDTSLDKPKQGKTDPENKPHQGGNTWKGGTGGRDTAGLGGIGGYERFNAGHEVKQVPDSLKKEVPEHIKKQAREMAQRALAEKLADEGMTAHEGATYHKYKRELEAQIQHLVNVLNDLQAQAKERTWLTRQQEGELDERRLTNALTGERAVFKRRQEAPPEVGAPQTKPKRIRFLVDLSASMMSMAYDGRMEREIKTMLMIMEAFSHVSKDKFLYDIVGHHGESAHVHLTTTDKPPETIGKRWKVLRDSDATMSFVMSGDSTLESIAWACKDITKHEADDYFVIALSDANLPRYGITIAALEKAMSTSDKVKCALICLDRGEDGKELARRMPGKAYQVSEMKALPQVLNSVLTTMID</sequence>
<dbReference type="RefSeq" id="XP_025375700.1">
    <property type="nucleotide sequence ID" value="XM_025522428.1"/>
</dbReference>
<keyword evidence="4" id="KW-1185">Reference proteome</keyword>
<feature type="domain" description="ATPase dynein-related AAA" evidence="2">
    <location>
        <begin position="100"/>
        <end position="255"/>
    </location>
</feature>
<dbReference type="STRING" id="215250.A0A316YH60"/>
<reference evidence="3 4" key="1">
    <citation type="journal article" date="2018" name="Mol. Biol. Evol.">
        <title>Broad Genomic Sampling Reveals a Smut Pathogenic Ancestry of the Fungal Clade Ustilaginomycotina.</title>
        <authorList>
            <person name="Kijpornyongpan T."/>
            <person name="Mondo S.J."/>
            <person name="Barry K."/>
            <person name="Sandor L."/>
            <person name="Lee J."/>
            <person name="Lipzen A."/>
            <person name="Pangilinan J."/>
            <person name="LaButti K."/>
            <person name="Hainaut M."/>
            <person name="Henrissat B."/>
            <person name="Grigoriev I.V."/>
            <person name="Spatafora J.W."/>
            <person name="Aime M.C."/>
        </authorList>
    </citation>
    <scope>NUCLEOTIDE SEQUENCE [LARGE SCALE GENOMIC DNA]</scope>
    <source>
        <strain evidence="3 4">MCA 4198</strain>
    </source>
</reference>
<evidence type="ECO:0000256" key="1">
    <source>
        <dbReference type="SAM" id="MobiDB-lite"/>
    </source>
</evidence>
<dbReference type="InterPro" id="IPR027417">
    <property type="entry name" value="P-loop_NTPase"/>
</dbReference>
<dbReference type="InterPro" id="IPR036465">
    <property type="entry name" value="vWFA_dom_sf"/>
</dbReference>
<dbReference type="Pfam" id="PF07728">
    <property type="entry name" value="AAA_5"/>
    <property type="match status" value="2"/>
</dbReference>
<dbReference type="Gene3D" id="3.40.50.300">
    <property type="entry name" value="P-loop containing nucleotide triphosphate hydrolases"/>
    <property type="match status" value="2"/>
</dbReference>
<organism evidence="3 4">
    <name type="scientific">Acaromyces ingoldii</name>
    <dbReference type="NCBI Taxonomy" id="215250"/>
    <lineage>
        <taxon>Eukaryota</taxon>
        <taxon>Fungi</taxon>
        <taxon>Dikarya</taxon>
        <taxon>Basidiomycota</taxon>
        <taxon>Ustilaginomycotina</taxon>
        <taxon>Exobasidiomycetes</taxon>
        <taxon>Exobasidiales</taxon>
        <taxon>Cryptobasidiaceae</taxon>
        <taxon>Acaromyces</taxon>
    </lineage>
</organism>
<dbReference type="EMBL" id="KZ819638">
    <property type="protein sequence ID" value="PWN88502.1"/>
    <property type="molecule type" value="Genomic_DNA"/>
</dbReference>
<evidence type="ECO:0000313" key="4">
    <source>
        <dbReference type="Proteomes" id="UP000245768"/>
    </source>
</evidence>
<dbReference type="InParanoid" id="A0A316YH60"/>
<dbReference type="GO" id="GO:0005524">
    <property type="term" value="F:ATP binding"/>
    <property type="evidence" value="ECO:0007669"/>
    <property type="project" value="InterPro"/>
</dbReference>
<dbReference type="PANTHER" id="PTHR21610">
    <property type="entry name" value="VON WILLEBRAND FACTOR A DOMAIN-CONTAINING PROTEIN 8"/>
    <property type="match status" value="1"/>
</dbReference>
<dbReference type="GO" id="GO:0005737">
    <property type="term" value="C:cytoplasm"/>
    <property type="evidence" value="ECO:0007669"/>
    <property type="project" value="TreeGrafter"/>
</dbReference>
<dbReference type="SUPFAM" id="SSF52540">
    <property type="entry name" value="P-loop containing nucleoside triphosphate hydrolases"/>
    <property type="match status" value="2"/>
</dbReference>
<evidence type="ECO:0000259" key="2">
    <source>
        <dbReference type="Pfam" id="PF07728"/>
    </source>
</evidence>
<dbReference type="GeneID" id="37044344"/>
<dbReference type="Proteomes" id="UP000245768">
    <property type="component" value="Unassembled WGS sequence"/>
</dbReference>
<dbReference type="InterPro" id="IPR039891">
    <property type="entry name" value="VWA8"/>
</dbReference>
<dbReference type="SUPFAM" id="SSF53300">
    <property type="entry name" value="vWA-like"/>
    <property type="match status" value="1"/>
</dbReference>
<feature type="region of interest" description="Disordered" evidence="1">
    <location>
        <begin position="1151"/>
        <end position="1209"/>
    </location>
</feature>
<dbReference type="GO" id="GO:0016887">
    <property type="term" value="F:ATP hydrolysis activity"/>
    <property type="evidence" value="ECO:0007669"/>
    <property type="project" value="InterPro"/>
</dbReference>
<dbReference type="InterPro" id="IPR011704">
    <property type="entry name" value="ATPase_dyneun-rel_AAA"/>
</dbReference>
<feature type="compositionally biased region" description="Gly residues" evidence="1">
    <location>
        <begin position="1195"/>
        <end position="1209"/>
    </location>
</feature>
<evidence type="ECO:0000313" key="3">
    <source>
        <dbReference type="EMBL" id="PWN88502.1"/>
    </source>
</evidence>
<dbReference type="OrthoDB" id="5186at2759"/>
<feature type="domain" description="ATPase dynein-related AAA" evidence="2">
    <location>
        <begin position="888"/>
        <end position="1018"/>
    </location>
</feature>
<accession>A0A316YH60</accession>
<feature type="compositionally biased region" description="Basic and acidic residues" evidence="1">
    <location>
        <begin position="1151"/>
        <end position="1189"/>
    </location>
</feature>
<dbReference type="PANTHER" id="PTHR21610:SF9">
    <property type="entry name" value="VON WILLEBRAND FACTOR A DOMAIN-CONTAINING PROTEIN 8"/>
    <property type="match status" value="1"/>
</dbReference>
<protein>
    <recommendedName>
        <fullName evidence="2">ATPase dynein-related AAA domain-containing protein</fullName>
    </recommendedName>
</protein>
<proteinExistence type="predicted"/>
<gene>
    <name evidence="3" type="ORF">FA10DRAFT_268688</name>
</gene>